<feature type="region of interest" description="Disordered" evidence="1">
    <location>
        <begin position="122"/>
        <end position="146"/>
    </location>
</feature>
<evidence type="ECO:0000313" key="2">
    <source>
        <dbReference type="EMBL" id="KAL3388360.1"/>
    </source>
</evidence>
<feature type="compositionally biased region" description="Polar residues" evidence="1">
    <location>
        <begin position="128"/>
        <end position="146"/>
    </location>
</feature>
<sequence length="146" mass="16907">MDVDNVDVINETVTNSIIVACDNSMPKSISKYKAQNWWTPNLNSLKKRNQTLRLEYQHLLKRHPGSESTRVAKRRFMANRKEYLNEIRRAKMASWRRFVTTESTEIVWGLPYKIAAGRVKPPKPLASLTENDGSMTKSWQETARAL</sequence>
<gene>
    <name evidence="2" type="ORF">TKK_016589</name>
</gene>
<proteinExistence type="predicted"/>
<accession>A0ABD2W5M4</accession>
<reference evidence="2 3" key="1">
    <citation type="journal article" date="2024" name="bioRxiv">
        <title>A reference genome for Trichogramma kaykai: A tiny desert-dwelling parasitoid wasp with competing sex-ratio distorters.</title>
        <authorList>
            <person name="Culotta J."/>
            <person name="Lindsey A.R."/>
        </authorList>
    </citation>
    <scope>NUCLEOTIDE SEQUENCE [LARGE SCALE GENOMIC DNA]</scope>
    <source>
        <strain evidence="2 3">KSX58</strain>
    </source>
</reference>
<evidence type="ECO:0008006" key="4">
    <source>
        <dbReference type="Google" id="ProtNLM"/>
    </source>
</evidence>
<evidence type="ECO:0000313" key="3">
    <source>
        <dbReference type="Proteomes" id="UP001627154"/>
    </source>
</evidence>
<dbReference type="AlphaFoldDB" id="A0ABD2W5M4"/>
<evidence type="ECO:0000256" key="1">
    <source>
        <dbReference type="SAM" id="MobiDB-lite"/>
    </source>
</evidence>
<keyword evidence="3" id="KW-1185">Reference proteome</keyword>
<comment type="caution">
    <text evidence="2">The sequence shown here is derived from an EMBL/GenBank/DDBJ whole genome shotgun (WGS) entry which is preliminary data.</text>
</comment>
<name>A0ABD2W5M4_9HYME</name>
<dbReference type="EMBL" id="JBJJXI010000134">
    <property type="protein sequence ID" value="KAL3388360.1"/>
    <property type="molecule type" value="Genomic_DNA"/>
</dbReference>
<protein>
    <recommendedName>
        <fullName evidence="4">Reverse transcriptase</fullName>
    </recommendedName>
</protein>
<organism evidence="2 3">
    <name type="scientific">Trichogramma kaykai</name>
    <dbReference type="NCBI Taxonomy" id="54128"/>
    <lineage>
        <taxon>Eukaryota</taxon>
        <taxon>Metazoa</taxon>
        <taxon>Ecdysozoa</taxon>
        <taxon>Arthropoda</taxon>
        <taxon>Hexapoda</taxon>
        <taxon>Insecta</taxon>
        <taxon>Pterygota</taxon>
        <taxon>Neoptera</taxon>
        <taxon>Endopterygota</taxon>
        <taxon>Hymenoptera</taxon>
        <taxon>Apocrita</taxon>
        <taxon>Proctotrupomorpha</taxon>
        <taxon>Chalcidoidea</taxon>
        <taxon>Trichogrammatidae</taxon>
        <taxon>Trichogramma</taxon>
    </lineage>
</organism>
<dbReference type="Proteomes" id="UP001627154">
    <property type="component" value="Unassembled WGS sequence"/>
</dbReference>